<protein>
    <recommendedName>
        <fullName evidence="1">RNA helicase</fullName>
        <ecNumber evidence="1">3.6.4.13</ecNumber>
    </recommendedName>
</protein>
<evidence type="ECO:0000259" key="9">
    <source>
        <dbReference type="PROSITE" id="PS51194"/>
    </source>
</evidence>
<evidence type="ECO:0000256" key="2">
    <source>
        <dbReference type="ARBA" id="ARBA00022741"/>
    </source>
</evidence>
<dbReference type="InterPro" id="IPR027417">
    <property type="entry name" value="P-loop_NTPase"/>
</dbReference>
<sequence>MSPPKGRMRRPNVRHTTVDATQGCKDAGATRRNHATTQMQANAGTQNREEHRKDADVTKDSESEFRWDQVTDSFDNMSLNPQLLRGIYAYGFERPSAIQQQGIIPVIKGHDVIAQAQSGTGKTATFSVAILQHLDLELLSTQAIVLAPTRELAIQIHKVVVALGDYLEIQAMACVGGTHIREDMARLRAGVHVVVGTPGRVYDMINRGALKTDHVKIMCLDEADEMLSRGFMSQIYEIFQVVPNSVQVALFSATLPAEIMDVSKKFMRDPVKILVKREEQTLEGIKQFYVDVEREEWKLDTLCDLYETLTISQAVIFCSTKRKVQYVTESLQSRDFTVSSIHGDMEQSERAAVMSDFRSGASRLLVATDLLARGIDVQQVSVVINYDLPVNLENYIHRIGRGGRFGRKGLAINFVTKRDYAMVHDIEKFYSTQIEEMPLNIADLI</sequence>
<proteinExistence type="predicted"/>
<dbReference type="PROSITE" id="PS51194">
    <property type="entry name" value="HELICASE_CTER"/>
    <property type="match status" value="1"/>
</dbReference>
<evidence type="ECO:0000259" key="8">
    <source>
        <dbReference type="PROSITE" id="PS51192"/>
    </source>
</evidence>
<keyword evidence="4" id="KW-0347">Helicase</keyword>
<evidence type="ECO:0000256" key="6">
    <source>
        <dbReference type="PROSITE-ProRule" id="PRU00552"/>
    </source>
</evidence>
<dbReference type="InterPro" id="IPR014014">
    <property type="entry name" value="RNA_helicase_DEAD_Q_motif"/>
</dbReference>
<evidence type="ECO:0000256" key="7">
    <source>
        <dbReference type="SAM" id="MobiDB-lite"/>
    </source>
</evidence>
<dbReference type="PANTHER" id="PTHR47958">
    <property type="entry name" value="ATP-DEPENDENT RNA HELICASE DBP3"/>
    <property type="match status" value="1"/>
</dbReference>
<evidence type="ECO:0000256" key="1">
    <source>
        <dbReference type="ARBA" id="ARBA00012552"/>
    </source>
</evidence>
<evidence type="ECO:0000256" key="4">
    <source>
        <dbReference type="ARBA" id="ARBA00022806"/>
    </source>
</evidence>
<comment type="caution">
    <text evidence="11">The sequence shown here is derived from an EMBL/GenBank/DDBJ whole genome shotgun (WGS) entry which is preliminary data.</text>
</comment>
<feature type="compositionally biased region" description="Basic residues" evidence="7">
    <location>
        <begin position="1"/>
        <end position="13"/>
    </location>
</feature>
<dbReference type="Pfam" id="PF00271">
    <property type="entry name" value="Helicase_C"/>
    <property type="match status" value="1"/>
</dbReference>
<dbReference type="CDD" id="cd18787">
    <property type="entry name" value="SF2_C_DEAD"/>
    <property type="match status" value="1"/>
</dbReference>
<feature type="domain" description="DEAD-box RNA helicase Q" evidence="10">
    <location>
        <begin position="72"/>
        <end position="100"/>
    </location>
</feature>
<dbReference type="InterPro" id="IPR001650">
    <property type="entry name" value="Helicase_C-like"/>
</dbReference>
<feature type="domain" description="Helicase C-terminal" evidence="9">
    <location>
        <begin position="284"/>
        <end position="445"/>
    </location>
</feature>
<dbReference type="EMBL" id="JASNQZ010000011">
    <property type="protein sequence ID" value="KAL0950651.1"/>
    <property type="molecule type" value="Genomic_DNA"/>
</dbReference>
<feature type="region of interest" description="Disordered" evidence="7">
    <location>
        <begin position="1"/>
        <end position="64"/>
    </location>
</feature>
<dbReference type="Proteomes" id="UP001556367">
    <property type="component" value="Unassembled WGS sequence"/>
</dbReference>
<evidence type="ECO:0000313" key="11">
    <source>
        <dbReference type="EMBL" id="KAL0950651.1"/>
    </source>
</evidence>
<evidence type="ECO:0000313" key="12">
    <source>
        <dbReference type="Proteomes" id="UP001556367"/>
    </source>
</evidence>
<keyword evidence="5" id="KW-0067">ATP-binding</keyword>
<evidence type="ECO:0000259" key="10">
    <source>
        <dbReference type="PROSITE" id="PS51195"/>
    </source>
</evidence>
<dbReference type="Gene3D" id="3.40.50.300">
    <property type="entry name" value="P-loop containing nucleotide triphosphate hydrolases"/>
    <property type="match status" value="2"/>
</dbReference>
<keyword evidence="3" id="KW-0378">Hydrolase</keyword>
<feature type="compositionally biased region" description="Basic and acidic residues" evidence="7">
    <location>
        <begin position="47"/>
        <end position="64"/>
    </location>
</feature>
<dbReference type="PROSITE" id="PS51192">
    <property type="entry name" value="HELICASE_ATP_BIND_1"/>
    <property type="match status" value="1"/>
</dbReference>
<keyword evidence="12" id="KW-1185">Reference proteome</keyword>
<reference evidence="12" key="1">
    <citation type="submission" date="2024-06" db="EMBL/GenBank/DDBJ databases">
        <title>Multi-omics analyses provide insights into the biosynthesis of the anticancer antibiotic pleurotin in Hohenbuehelia grisea.</title>
        <authorList>
            <person name="Weaver J.A."/>
            <person name="Alberti F."/>
        </authorList>
    </citation>
    <scope>NUCLEOTIDE SEQUENCE [LARGE SCALE GENOMIC DNA]</scope>
    <source>
        <strain evidence="12">T-177</strain>
    </source>
</reference>
<dbReference type="SMART" id="SM00487">
    <property type="entry name" value="DEXDc"/>
    <property type="match status" value="1"/>
</dbReference>
<keyword evidence="2" id="KW-0547">Nucleotide-binding</keyword>
<feature type="compositionally biased region" description="Polar residues" evidence="7">
    <location>
        <begin position="35"/>
        <end position="46"/>
    </location>
</feature>
<dbReference type="Pfam" id="PF00270">
    <property type="entry name" value="DEAD"/>
    <property type="match status" value="1"/>
</dbReference>
<feature type="domain" description="Helicase ATP-binding" evidence="8">
    <location>
        <begin position="103"/>
        <end position="273"/>
    </location>
</feature>
<name>A0ABR3J5K8_9AGAR</name>
<dbReference type="EC" id="3.6.4.13" evidence="1"/>
<organism evidence="11 12">
    <name type="scientific">Hohenbuehelia grisea</name>
    <dbReference type="NCBI Taxonomy" id="104357"/>
    <lineage>
        <taxon>Eukaryota</taxon>
        <taxon>Fungi</taxon>
        <taxon>Dikarya</taxon>
        <taxon>Basidiomycota</taxon>
        <taxon>Agaricomycotina</taxon>
        <taxon>Agaricomycetes</taxon>
        <taxon>Agaricomycetidae</taxon>
        <taxon>Agaricales</taxon>
        <taxon>Pleurotineae</taxon>
        <taxon>Pleurotaceae</taxon>
        <taxon>Hohenbuehelia</taxon>
    </lineage>
</organism>
<dbReference type="SUPFAM" id="SSF52540">
    <property type="entry name" value="P-loop containing nucleoside triphosphate hydrolases"/>
    <property type="match status" value="1"/>
</dbReference>
<dbReference type="SMART" id="SM00490">
    <property type="entry name" value="HELICc"/>
    <property type="match status" value="1"/>
</dbReference>
<evidence type="ECO:0000256" key="3">
    <source>
        <dbReference type="ARBA" id="ARBA00022801"/>
    </source>
</evidence>
<dbReference type="InterPro" id="IPR014001">
    <property type="entry name" value="Helicase_ATP-bd"/>
</dbReference>
<accession>A0ABR3J5K8</accession>
<feature type="short sequence motif" description="Q motif" evidence="6">
    <location>
        <begin position="72"/>
        <end position="100"/>
    </location>
</feature>
<gene>
    <name evidence="11" type="ORF">HGRIS_007439</name>
</gene>
<dbReference type="InterPro" id="IPR011545">
    <property type="entry name" value="DEAD/DEAH_box_helicase_dom"/>
</dbReference>
<evidence type="ECO:0000256" key="5">
    <source>
        <dbReference type="ARBA" id="ARBA00022840"/>
    </source>
</evidence>
<dbReference type="PROSITE" id="PS51195">
    <property type="entry name" value="Q_MOTIF"/>
    <property type="match status" value="1"/>
</dbReference>